<organism evidence="2 3">
    <name type="scientific">Penicillium frequentans</name>
    <dbReference type="NCBI Taxonomy" id="3151616"/>
    <lineage>
        <taxon>Eukaryota</taxon>
        <taxon>Fungi</taxon>
        <taxon>Dikarya</taxon>
        <taxon>Ascomycota</taxon>
        <taxon>Pezizomycotina</taxon>
        <taxon>Eurotiomycetes</taxon>
        <taxon>Eurotiomycetidae</taxon>
        <taxon>Eurotiales</taxon>
        <taxon>Aspergillaceae</taxon>
        <taxon>Penicillium</taxon>
    </lineage>
</organism>
<evidence type="ECO:0008006" key="4">
    <source>
        <dbReference type="Google" id="ProtNLM"/>
    </source>
</evidence>
<accession>A0AAD6D2Q7</accession>
<feature type="chain" id="PRO_5042163873" description="Hydrophobin" evidence="1">
    <location>
        <begin position="22"/>
        <end position="94"/>
    </location>
</feature>
<evidence type="ECO:0000256" key="1">
    <source>
        <dbReference type="SAM" id="SignalP"/>
    </source>
</evidence>
<proteinExistence type="predicted"/>
<dbReference type="AlphaFoldDB" id="A0AAD6D2Q7"/>
<comment type="caution">
    <text evidence="2">The sequence shown here is derived from an EMBL/GenBank/DDBJ whole genome shotgun (WGS) entry which is preliminary data.</text>
</comment>
<reference evidence="2 3" key="1">
    <citation type="journal article" date="2023" name="IMA Fungus">
        <title>Comparative genomic study of the Penicillium genus elucidates a diverse pangenome and 15 lateral gene transfer events.</title>
        <authorList>
            <person name="Petersen C."/>
            <person name="Sorensen T."/>
            <person name="Nielsen M.R."/>
            <person name="Sondergaard T.E."/>
            <person name="Sorensen J.L."/>
            <person name="Fitzpatrick D.A."/>
            <person name="Frisvad J.C."/>
            <person name="Nielsen K.L."/>
        </authorList>
    </citation>
    <scope>NUCLEOTIDE SEQUENCE [LARGE SCALE GENOMIC DNA]</scope>
    <source>
        <strain evidence="2 3">IBT 35679</strain>
    </source>
</reference>
<sequence>MKFPLATVALAAVAAASPTSGNPGPPPGGTCNINGNNNRKVTCCNSAIPIIGQLLCNVPAAGETCNSNQEVYCCKTDAAGGLITVDLLKCVSLL</sequence>
<dbReference type="EMBL" id="JAQIZZ010000002">
    <property type="protein sequence ID" value="KAJ5552379.1"/>
    <property type="molecule type" value="Genomic_DNA"/>
</dbReference>
<feature type="signal peptide" evidence="1">
    <location>
        <begin position="1"/>
        <end position="21"/>
    </location>
</feature>
<dbReference type="Proteomes" id="UP001220324">
    <property type="component" value="Unassembled WGS sequence"/>
</dbReference>
<keyword evidence="1" id="KW-0732">Signal</keyword>
<name>A0AAD6D2Q7_9EURO</name>
<gene>
    <name evidence="2" type="ORF">N7494_001757</name>
</gene>
<evidence type="ECO:0000313" key="2">
    <source>
        <dbReference type="EMBL" id="KAJ5552379.1"/>
    </source>
</evidence>
<protein>
    <recommendedName>
        <fullName evidence="4">Hydrophobin</fullName>
    </recommendedName>
</protein>
<evidence type="ECO:0000313" key="3">
    <source>
        <dbReference type="Proteomes" id="UP001220324"/>
    </source>
</evidence>
<keyword evidence="3" id="KW-1185">Reference proteome</keyword>